<organism evidence="2 3">
    <name type="scientific">Macrostomum lignano</name>
    <dbReference type="NCBI Taxonomy" id="282301"/>
    <lineage>
        <taxon>Eukaryota</taxon>
        <taxon>Metazoa</taxon>
        <taxon>Spiralia</taxon>
        <taxon>Lophotrochozoa</taxon>
        <taxon>Platyhelminthes</taxon>
        <taxon>Rhabditophora</taxon>
        <taxon>Macrostomorpha</taxon>
        <taxon>Macrostomida</taxon>
        <taxon>Macrostomidae</taxon>
        <taxon>Macrostomum</taxon>
    </lineage>
</organism>
<feature type="region of interest" description="Disordered" evidence="1">
    <location>
        <begin position="96"/>
        <end position="140"/>
    </location>
</feature>
<dbReference type="WBParaSite" id="maker-unitig_12287-snap-gene-0.1-mRNA-1">
    <property type="protein sequence ID" value="maker-unitig_12287-snap-gene-0.1-mRNA-1"/>
    <property type="gene ID" value="maker-unitig_12287-snap-gene-0.1"/>
</dbReference>
<name>A0A1I8F1K8_9PLAT</name>
<dbReference type="AlphaFoldDB" id="A0A1I8F1K8"/>
<dbReference type="InterPro" id="IPR013320">
    <property type="entry name" value="ConA-like_dom_sf"/>
</dbReference>
<feature type="compositionally biased region" description="Polar residues" evidence="1">
    <location>
        <begin position="118"/>
        <end position="134"/>
    </location>
</feature>
<evidence type="ECO:0000313" key="3">
    <source>
        <dbReference type="WBParaSite" id="maker-unitig_12287-snap-gene-0.1-mRNA-1"/>
    </source>
</evidence>
<protein>
    <submittedName>
        <fullName evidence="3">Ig-like domain-containing protein</fullName>
    </submittedName>
</protein>
<dbReference type="Proteomes" id="UP000095280">
    <property type="component" value="Unplaced"/>
</dbReference>
<sequence>RPVLLFDGTGWVSSLVCAAPLRSLAEEVTLRFRTNASRDSLLFASVNRKYASRDTMRLELRDGTLVCTVKLWREQLGGGMDIAAVGGIRCRPIDQNSSGLDSDSAKLGAQSGDGKSALMQTSDASNSSKISTKTLKAKSH</sequence>
<accession>A0A1I8F1K8</accession>
<proteinExistence type="predicted"/>
<dbReference type="Gene3D" id="2.60.120.200">
    <property type="match status" value="1"/>
</dbReference>
<reference evidence="3" key="1">
    <citation type="submission" date="2016-11" db="UniProtKB">
        <authorList>
            <consortium name="WormBaseParasite"/>
        </authorList>
    </citation>
    <scope>IDENTIFICATION</scope>
</reference>
<evidence type="ECO:0000256" key="1">
    <source>
        <dbReference type="SAM" id="MobiDB-lite"/>
    </source>
</evidence>
<keyword evidence="2" id="KW-1185">Reference proteome</keyword>
<evidence type="ECO:0000313" key="2">
    <source>
        <dbReference type="Proteomes" id="UP000095280"/>
    </source>
</evidence>
<dbReference type="SUPFAM" id="SSF49899">
    <property type="entry name" value="Concanavalin A-like lectins/glucanases"/>
    <property type="match status" value="1"/>
</dbReference>